<evidence type="ECO:0000256" key="5">
    <source>
        <dbReference type="ARBA" id="ARBA00022692"/>
    </source>
</evidence>
<evidence type="ECO:0000259" key="9">
    <source>
        <dbReference type="SMART" id="SM00014"/>
    </source>
</evidence>
<dbReference type="AlphaFoldDB" id="A0A7C4EQ77"/>
<evidence type="ECO:0000256" key="3">
    <source>
        <dbReference type="ARBA" id="ARBA00022676"/>
    </source>
</evidence>
<keyword evidence="7 8" id="KW-0472">Membrane</keyword>
<accession>A0A7C4EQ77</accession>
<evidence type="ECO:0000256" key="7">
    <source>
        <dbReference type="ARBA" id="ARBA00023136"/>
    </source>
</evidence>
<feature type="transmembrane region" description="Helical" evidence="8">
    <location>
        <begin position="327"/>
        <end position="357"/>
    </location>
</feature>
<feature type="domain" description="Phosphatidic acid phosphatase type 2/haloperoxidase" evidence="9">
    <location>
        <begin position="57"/>
        <end position="174"/>
    </location>
</feature>
<evidence type="ECO:0000256" key="4">
    <source>
        <dbReference type="ARBA" id="ARBA00022679"/>
    </source>
</evidence>
<feature type="transmembrane region" description="Helical" evidence="8">
    <location>
        <begin position="186"/>
        <end position="207"/>
    </location>
</feature>
<keyword evidence="6 8" id="KW-1133">Transmembrane helix</keyword>
<feature type="transmembrane region" description="Helical" evidence="8">
    <location>
        <begin position="132"/>
        <end position="151"/>
    </location>
</feature>
<dbReference type="EMBL" id="DTHO01000050">
    <property type="protein sequence ID" value="HGG99691.1"/>
    <property type="molecule type" value="Genomic_DNA"/>
</dbReference>
<evidence type="ECO:0000256" key="6">
    <source>
        <dbReference type="ARBA" id="ARBA00022989"/>
    </source>
</evidence>
<dbReference type="PANTHER" id="PTHR33908">
    <property type="entry name" value="MANNOSYLTRANSFERASE YKCB-RELATED"/>
    <property type="match status" value="1"/>
</dbReference>
<dbReference type="Pfam" id="PF13231">
    <property type="entry name" value="PMT_2"/>
    <property type="match status" value="1"/>
</dbReference>
<protein>
    <submittedName>
        <fullName evidence="10">Phosphatase PAP2 family protein</fullName>
    </submittedName>
</protein>
<dbReference type="InterPro" id="IPR000326">
    <property type="entry name" value="PAP2/HPO"/>
</dbReference>
<dbReference type="Pfam" id="PF01569">
    <property type="entry name" value="PAP2"/>
    <property type="match status" value="1"/>
</dbReference>
<feature type="transmembrane region" description="Helical" evidence="8">
    <location>
        <begin position="280"/>
        <end position="299"/>
    </location>
</feature>
<feature type="transmembrane region" description="Helical" evidence="8">
    <location>
        <begin position="24"/>
        <end position="45"/>
    </location>
</feature>
<proteinExistence type="predicted"/>
<feature type="transmembrane region" description="Helical" evidence="8">
    <location>
        <begin position="452"/>
        <end position="471"/>
    </location>
</feature>
<keyword evidence="2" id="KW-1003">Cell membrane</keyword>
<evidence type="ECO:0000256" key="1">
    <source>
        <dbReference type="ARBA" id="ARBA00004651"/>
    </source>
</evidence>
<keyword evidence="5 8" id="KW-0812">Transmembrane</keyword>
<comment type="subcellular location">
    <subcellularLocation>
        <location evidence="1">Cell membrane</location>
        <topology evidence="1">Multi-pass membrane protein</topology>
    </subcellularLocation>
</comment>
<organism evidence="10">
    <name type="scientific">Thermodesulfovibrio aggregans</name>
    <dbReference type="NCBI Taxonomy" id="86166"/>
    <lineage>
        <taxon>Bacteria</taxon>
        <taxon>Pseudomonadati</taxon>
        <taxon>Nitrospirota</taxon>
        <taxon>Thermodesulfovibrionia</taxon>
        <taxon>Thermodesulfovibrionales</taxon>
        <taxon>Thermodesulfovibrionaceae</taxon>
        <taxon>Thermodesulfovibrio</taxon>
    </lineage>
</organism>
<name>A0A7C4EQ77_9BACT</name>
<evidence type="ECO:0000256" key="8">
    <source>
        <dbReference type="SAM" id="Phobius"/>
    </source>
</evidence>
<keyword evidence="4" id="KW-0808">Transferase</keyword>
<dbReference type="GO" id="GO:0009103">
    <property type="term" value="P:lipopolysaccharide biosynthetic process"/>
    <property type="evidence" value="ECO:0007669"/>
    <property type="project" value="UniProtKB-ARBA"/>
</dbReference>
<reference evidence="10" key="1">
    <citation type="journal article" date="2020" name="mSystems">
        <title>Genome- and Community-Level Interaction Insights into Carbon Utilization and Element Cycling Functions of Hydrothermarchaeota in Hydrothermal Sediment.</title>
        <authorList>
            <person name="Zhou Z."/>
            <person name="Liu Y."/>
            <person name="Xu W."/>
            <person name="Pan J."/>
            <person name="Luo Z.H."/>
            <person name="Li M."/>
        </authorList>
    </citation>
    <scope>NUCLEOTIDE SEQUENCE [LARGE SCALE GENOMIC DNA]</scope>
    <source>
        <strain evidence="10">SpSt-788</strain>
    </source>
</reference>
<sequence>MEKALFLFFHKIIASEFLDSLMLFFTKMGCILWIPVLILVLFKALKDRNYKVLLYLFFCITIGIFLSDWFGYEIKNLFKRARPCWVMDFRGIVGCTGSYSLPSNHSANALTVATILLMFIKNIALNQKLRKFLYPYIISVAIFICISRVYLGVHWTTDVLAGALLGVISGFFIYKATLRVNSIKSIFYFSLIIISLFRIYFILHAPIDLSPDEAHYWEWSRRLDLSYYSKGPMIAYLIAISTLIFGDNPFGVRILAVFCSFLSSFFVYKIGKKLFDEKTGYISGILFQLIPLFSTFGVIFTIDSPFILFWIVSMYLFILATEGKRYYWLVLGVFIGLGLLTKYTMAFFYACMIIYLLKMKLWEQLKNPWVYACLIISLIVFSPVIIWNAQHNWVTLKHTAGQAHIYEGFRISLKYLAEFFGSQLIVVTPLILVLGLYFILQPSALNLQPATRWFLISFSMPVFVFFLLKSIQGKVQANWAMTAYVAFVIAIAYAYGRKIFKKITYTAIIFAAIFTFINYAVPYSNLSPKIDPSARLKGWKELGLKVSEIKKELEKSGKVVIFSNRYQISSELAFYVDGKPFVYCIPLNRRMNQYDLWQSINTETKKHNVHGIYVVYGKSNLPEKQVISAFEKCVSEIFTAYRKGNKIRDYTIFTCYNFKGMDLPEPQHY</sequence>
<feature type="transmembrane region" description="Helical" evidence="8">
    <location>
        <begin position="477"/>
        <end position="496"/>
    </location>
</feature>
<feature type="transmembrane region" description="Helical" evidence="8">
    <location>
        <begin position="503"/>
        <end position="521"/>
    </location>
</feature>
<dbReference type="SUPFAM" id="SSF48317">
    <property type="entry name" value="Acid phosphatase/Vanadium-dependent haloperoxidase"/>
    <property type="match status" value="1"/>
</dbReference>
<feature type="transmembrane region" description="Helical" evidence="8">
    <location>
        <begin position="369"/>
        <end position="389"/>
    </location>
</feature>
<dbReference type="InterPro" id="IPR038731">
    <property type="entry name" value="RgtA/B/C-like"/>
</dbReference>
<dbReference type="InterPro" id="IPR050297">
    <property type="entry name" value="LipidA_mod_glycosyltrf_83"/>
</dbReference>
<dbReference type="GO" id="GO:0016763">
    <property type="term" value="F:pentosyltransferase activity"/>
    <property type="evidence" value="ECO:0007669"/>
    <property type="project" value="TreeGrafter"/>
</dbReference>
<feature type="transmembrane region" description="Helical" evidence="8">
    <location>
        <begin position="419"/>
        <end position="440"/>
    </location>
</feature>
<gene>
    <name evidence="10" type="ORF">ENV75_04500</name>
</gene>
<dbReference type="InterPro" id="IPR036938">
    <property type="entry name" value="PAP2/HPO_sf"/>
</dbReference>
<feature type="transmembrane region" description="Helical" evidence="8">
    <location>
        <begin position="52"/>
        <end position="72"/>
    </location>
</feature>
<dbReference type="SMART" id="SM00014">
    <property type="entry name" value="acidPPc"/>
    <property type="match status" value="1"/>
</dbReference>
<comment type="caution">
    <text evidence="10">The sequence shown here is derived from an EMBL/GenBank/DDBJ whole genome shotgun (WGS) entry which is preliminary data.</text>
</comment>
<feature type="transmembrane region" description="Helical" evidence="8">
    <location>
        <begin position="306"/>
        <end position="321"/>
    </location>
</feature>
<dbReference type="Gene3D" id="1.20.144.10">
    <property type="entry name" value="Phosphatidic acid phosphatase type 2/haloperoxidase"/>
    <property type="match status" value="1"/>
</dbReference>
<dbReference type="PANTHER" id="PTHR33908:SF11">
    <property type="entry name" value="MEMBRANE PROTEIN"/>
    <property type="match status" value="1"/>
</dbReference>
<keyword evidence="3" id="KW-0328">Glycosyltransferase</keyword>
<evidence type="ECO:0000313" key="10">
    <source>
        <dbReference type="EMBL" id="HGG99691.1"/>
    </source>
</evidence>
<feature type="transmembrane region" description="Helical" evidence="8">
    <location>
        <begin position="157"/>
        <end position="174"/>
    </location>
</feature>
<dbReference type="GO" id="GO:0005886">
    <property type="term" value="C:plasma membrane"/>
    <property type="evidence" value="ECO:0007669"/>
    <property type="project" value="UniProtKB-SubCell"/>
</dbReference>
<feature type="transmembrane region" description="Helical" evidence="8">
    <location>
        <begin position="107"/>
        <end position="125"/>
    </location>
</feature>
<evidence type="ECO:0000256" key="2">
    <source>
        <dbReference type="ARBA" id="ARBA00022475"/>
    </source>
</evidence>
<feature type="transmembrane region" description="Helical" evidence="8">
    <location>
        <begin position="250"/>
        <end position="268"/>
    </location>
</feature>